<feature type="binding site" evidence="17">
    <location>
        <position position="28"/>
    </location>
    <ligand>
        <name>[4Fe-4S] cluster</name>
        <dbReference type="ChEBI" id="CHEBI:49883"/>
    </ligand>
</feature>
<evidence type="ECO:0000256" key="7">
    <source>
        <dbReference type="ARBA" id="ARBA00022694"/>
    </source>
</evidence>
<sequence>MNENYQKELEKILEKNGEKLPTLLLHSCCAPCSSRVLEYLSGHFRITVFYYNPNISPREEFEKRAQEQIRLIGEMPLKNPVRVLVGPYEPERFYQAVKGLERIPEGGERCFACFRLRLSEAARVAAEGGFDYVTTTLTISPMKSARMLNEIGRECAGKAGVLWLPSDFKKKDGYRRSIELSREYGLYRQDYCGCVFSKKEREEQKRRIVQKNEM</sequence>
<gene>
    <name evidence="17" type="primary">queH</name>
    <name evidence="18" type="ORF">IAB44_07360</name>
</gene>
<dbReference type="Proteomes" id="UP000823935">
    <property type="component" value="Unassembled WGS sequence"/>
</dbReference>
<feature type="binding site" evidence="17">
    <location>
        <position position="29"/>
    </location>
    <ligand>
        <name>[4Fe-4S] cluster</name>
        <dbReference type="ChEBI" id="CHEBI:49883"/>
    </ligand>
</feature>
<dbReference type="EC" id="1.17.99.6" evidence="4 17"/>
<comment type="pathway">
    <text evidence="2 17">tRNA modification; tRNA-queuosine biosynthesis.</text>
</comment>
<dbReference type="GO" id="GO:0051539">
    <property type="term" value="F:4 iron, 4 sulfur cluster binding"/>
    <property type="evidence" value="ECO:0007669"/>
    <property type="project" value="UniProtKB-UniRule"/>
</dbReference>
<keyword evidence="13 17" id="KW-1015">Disulfide bond</keyword>
<dbReference type="Pfam" id="PF02677">
    <property type="entry name" value="QueH"/>
    <property type="match status" value="1"/>
</dbReference>
<reference evidence="18" key="1">
    <citation type="submission" date="2020-10" db="EMBL/GenBank/DDBJ databases">
        <authorList>
            <person name="Gilroy R."/>
        </authorList>
    </citation>
    <scope>NUCLEOTIDE SEQUENCE</scope>
    <source>
        <strain evidence="18">CHK190-19873</strain>
    </source>
</reference>
<dbReference type="AlphaFoldDB" id="A0A9D1ESV8"/>
<evidence type="ECO:0000256" key="10">
    <source>
        <dbReference type="ARBA" id="ARBA00023002"/>
    </source>
</evidence>
<dbReference type="GO" id="GO:0008616">
    <property type="term" value="P:tRNA queuosine(34) biosynthetic process"/>
    <property type="evidence" value="ECO:0007669"/>
    <property type="project" value="UniProtKB-UniRule"/>
</dbReference>
<evidence type="ECO:0000256" key="3">
    <source>
        <dbReference type="ARBA" id="ARBA00008207"/>
    </source>
</evidence>
<keyword evidence="8 17" id="KW-0479">Metal-binding</keyword>
<dbReference type="GO" id="GO:0046872">
    <property type="term" value="F:metal ion binding"/>
    <property type="evidence" value="ECO:0007669"/>
    <property type="project" value="UniProtKB-KW"/>
</dbReference>
<dbReference type="InterPro" id="IPR003828">
    <property type="entry name" value="QueH"/>
</dbReference>
<evidence type="ECO:0000313" key="19">
    <source>
        <dbReference type="Proteomes" id="UP000823935"/>
    </source>
</evidence>
<evidence type="ECO:0000256" key="11">
    <source>
        <dbReference type="ARBA" id="ARBA00023004"/>
    </source>
</evidence>
<keyword evidence="12 17" id="KW-0411">Iron-sulfur</keyword>
<evidence type="ECO:0000256" key="12">
    <source>
        <dbReference type="ARBA" id="ARBA00023014"/>
    </source>
</evidence>
<name>A0A9D1ESV8_9FIRM</name>
<evidence type="ECO:0000256" key="5">
    <source>
        <dbReference type="ARBA" id="ARBA00016895"/>
    </source>
</evidence>
<evidence type="ECO:0000256" key="16">
    <source>
        <dbReference type="ARBA" id="ARBA00047415"/>
    </source>
</evidence>
<evidence type="ECO:0000256" key="1">
    <source>
        <dbReference type="ARBA" id="ARBA00002268"/>
    </source>
</evidence>
<proteinExistence type="inferred from homology"/>
<dbReference type="PANTHER" id="PTHR36701">
    <property type="entry name" value="EPOXYQUEUOSINE REDUCTASE QUEH"/>
    <property type="match status" value="1"/>
</dbReference>
<keyword evidence="6 17" id="KW-0004">4Fe-4S</keyword>
<keyword evidence="7 17" id="KW-0819">tRNA processing</keyword>
<dbReference type="GO" id="GO:0052693">
    <property type="term" value="F:epoxyqueuosine reductase activity"/>
    <property type="evidence" value="ECO:0007669"/>
    <property type="project" value="UniProtKB-UniRule"/>
</dbReference>
<comment type="caution">
    <text evidence="18">The sequence shown here is derived from an EMBL/GenBank/DDBJ whole genome shotgun (WGS) entry which is preliminary data.</text>
</comment>
<evidence type="ECO:0000256" key="13">
    <source>
        <dbReference type="ARBA" id="ARBA00023157"/>
    </source>
</evidence>
<keyword evidence="14 17" id="KW-0676">Redox-active center</keyword>
<evidence type="ECO:0000256" key="4">
    <source>
        <dbReference type="ARBA" id="ARBA00012622"/>
    </source>
</evidence>
<dbReference type="PANTHER" id="PTHR36701:SF1">
    <property type="entry name" value="EPOXYQUEUOSINE REDUCTASE QUEH"/>
    <property type="match status" value="1"/>
</dbReference>
<organism evidence="18 19">
    <name type="scientific">Candidatus Limivivens intestinipullorum</name>
    <dbReference type="NCBI Taxonomy" id="2840858"/>
    <lineage>
        <taxon>Bacteria</taxon>
        <taxon>Bacillati</taxon>
        <taxon>Bacillota</taxon>
        <taxon>Clostridia</taxon>
        <taxon>Lachnospirales</taxon>
        <taxon>Lachnospiraceae</taxon>
        <taxon>Lachnospiraceae incertae sedis</taxon>
        <taxon>Candidatus Limivivens</taxon>
    </lineage>
</organism>
<accession>A0A9D1ESV8</accession>
<evidence type="ECO:0000256" key="6">
    <source>
        <dbReference type="ARBA" id="ARBA00022485"/>
    </source>
</evidence>
<comment type="function">
    <text evidence="1 17">Catalyzes the conversion of epoxyqueuosine (oQ) to queuosine (Q), which is a hypermodified base found in the wobble positions of tRNA(Asp), tRNA(Asn), tRNA(His) and tRNA(Tyr).</text>
</comment>
<evidence type="ECO:0000256" key="17">
    <source>
        <dbReference type="HAMAP-Rule" id="MF_02089"/>
    </source>
</evidence>
<evidence type="ECO:0000256" key="8">
    <source>
        <dbReference type="ARBA" id="ARBA00022723"/>
    </source>
</evidence>
<reference evidence="18" key="2">
    <citation type="journal article" date="2021" name="PeerJ">
        <title>Extensive microbial diversity within the chicken gut microbiome revealed by metagenomics and culture.</title>
        <authorList>
            <person name="Gilroy R."/>
            <person name="Ravi A."/>
            <person name="Getino M."/>
            <person name="Pursley I."/>
            <person name="Horton D.L."/>
            <person name="Alikhan N.F."/>
            <person name="Baker D."/>
            <person name="Gharbi K."/>
            <person name="Hall N."/>
            <person name="Watson M."/>
            <person name="Adriaenssens E.M."/>
            <person name="Foster-Nyarko E."/>
            <person name="Jarju S."/>
            <person name="Secka A."/>
            <person name="Antonio M."/>
            <person name="Oren A."/>
            <person name="Chaudhuri R.R."/>
            <person name="La Ragione R."/>
            <person name="Hildebrand F."/>
            <person name="Pallen M.J."/>
        </authorList>
    </citation>
    <scope>NUCLEOTIDE SEQUENCE</scope>
    <source>
        <strain evidence="18">CHK190-19873</strain>
    </source>
</reference>
<feature type="binding site" evidence="17">
    <location>
        <position position="113"/>
    </location>
    <ligand>
        <name>[4Fe-4S] cluster</name>
        <dbReference type="ChEBI" id="CHEBI:49883"/>
    </ligand>
</feature>
<evidence type="ECO:0000256" key="2">
    <source>
        <dbReference type="ARBA" id="ARBA00004691"/>
    </source>
</evidence>
<keyword evidence="9 17" id="KW-0671">Queuosine biosynthesis</keyword>
<keyword evidence="11 17" id="KW-0408">Iron</keyword>
<keyword evidence="10 17" id="KW-0560">Oxidoreductase</keyword>
<evidence type="ECO:0000256" key="15">
    <source>
        <dbReference type="ARBA" id="ARBA00031446"/>
    </source>
</evidence>
<evidence type="ECO:0000256" key="14">
    <source>
        <dbReference type="ARBA" id="ARBA00023284"/>
    </source>
</evidence>
<dbReference type="HAMAP" id="MF_02089">
    <property type="entry name" value="QueH"/>
    <property type="match status" value="1"/>
</dbReference>
<evidence type="ECO:0000313" key="18">
    <source>
        <dbReference type="EMBL" id="HIS31350.1"/>
    </source>
</evidence>
<protein>
    <recommendedName>
        <fullName evidence="5 17">Epoxyqueuosine reductase QueH</fullName>
        <ecNumber evidence="4 17">1.17.99.6</ecNumber>
    </recommendedName>
    <alternativeName>
        <fullName evidence="15 17">Queuosine biosynthesis protein QueH</fullName>
    </alternativeName>
</protein>
<feature type="disulfide bond" description="Redox-active" evidence="17">
    <location>
        <begin position="192"/>
        <end position="194"/>
    </location>
</feature>
<comment type="similarity">
    <text evidence="3 17">Belongs to the QueH family.</text>
</comment>
<comment type="catalytic activity">
    <reaction evidence="16 17">
        <text>epoxyqueuosine(34) in tRNA + AH2 = queuosine(34) in tRNA + A + H2O</text>
        <dbReference type="Rhea" id="RHEA:32159"/>
        <dbReference type="Rhea" id="RHEA-COMP:18571"/>
        <dbReference type="Rhea" id="RHEA-COMP:18582"/>
        <dbReference type="ChEBI" id="CHEBI:13193"/>
        <dbReference type="ChEBI" id="CHEBI:15377"/>
        <dbReference type="ChEBI" id="CHEBI:17499"/>
        <dbReference type="ChEBI" id="CHEBI:194431"/>
        <dbReference type="ChEBI" id="CHEBI:194443"/>
        <dbReference type="EC" id="1.17.99.6"/>
    </reaction>
</comment>
<dbReference type="EMBL" id="DVIQ01000035">
    <property type="protein sequence ID" value="HIS31350.1"/>
    <property type="molecule type" value="Genomic_DNA"/>
</dbReference>
<evidence type="ECO:0000256" key="9">
    <source>
        <dbReference type="ARBA" id="ARBA00022785"/>
    </source>
</evidence>
<feature type="binding site" evidence="17">
    <location>
        <position position="110"/>
    </location>
    <ligand>
        <name>[4Fe-4S] cluster</name>
        <dbReference type="ChEBI" id="CHEBI:49883"/>
    </ligand>
</feature>